<gene>
    <name evidence="1" type="ORF">AKJ35_01430</name>
</gene>
<proteinExistence type="predicted"/>
<reference evidence="1 2" key="1">
    <citation type="journal article" date="2016" name="Sci. Rep.">
        <title>Metabolic traits of an uncultured archaeal lineage -MSBL1- from brine pools of the Red Sea.</title>
        <authorList>
            <person name="Mwirichia R."/>
            <person name="Alam I."/>
            <person name="Rashid M."/>
            <person name="Vinu M."/>
            <person name="Ba-Alawi W."/>
            <person name="Anthony Kamau A."/>
            <person name="Kamanda Ngugi D."/>
            <person name="Goker M."/>
            <person name="Klenk H.P."/>
            <person name="Bajic V."/>
            <person name="Stingl U."/>
        </authorList>
    </citation>
    <scope>NUCLEOTIDE SEQUENCE [LARGE SCALE GENOMIC DNA]</scope>
    <source>
        <strain evidence="1">SCGC-AAA833F18</strain>
    </source>
</reference>
<evidence type="ECO:0000313" key="2">
    <source>
        <dbReference type="Proteomes" id="UP000070399"/>
    </source>
</evidence>
<dbReference type="EMBL" id="LHYO01000021">
    <property type="protein sequence ID" value="KXB09070.1"/>
    <property type="molecule type" value="Genomic_DNA"/>
</dbReference>
<evidence type="ECO:0000313" key="1">
    <source>
        <dbReference type="EMBL" id="KXB09070.1"/>
    </source>
</evidence>
<keyword evidence="2" id="KW-1185">Reference proteome</keyword>
<accession>A0A133VRK3</accession>
<dbReference type="Proteomes" id="UP000070399">
    <property type="component" value="Unassembled WGS sequence"/>
</dbReference>
<name>A0A133VRK3_9EURY</name>
<comment type="caution">
    <text evidence="1">The sequence shown here is derived from an EMBL/GenBank/DDBJ whole genome shotgun (WGS) entry which is preliminary data.</text>
</comment>
<organism evidence="1 2">
    <name type="scientific">candidate division MSBL1 archaeon SCGC-AAA833F18</name>
    <dbReference type="NCBI Taxonomy" id="1698257"/>
    <lineage>
        <taxon>Archaea</taxon>
        <taxon>Methanobacteriati</taxon>
        <taxon>Methanobacteriota</taxon>
        <taxon>candidate division MSBL1</taxon>
    </lineage>
</organism>
<sequence>MGEKKEEFLRVKNEGTQLVYRRAFDLLREYGRVELAYVEFSPNKDTRSYFVGNLKTNTFDPRS</sequence>
<protein>
    <submittedName>
        <fullName evidence="1">Uncharacterized protein</fullName>
    </submittedName>
</protein>
<dbReference type="AlphaFoldDB" id="A0A133VRK3"/>